<evidence type="ECO:0000313" key="10">
    <source>
        <dbReference type="Proteomes" id="UP000221080"/>
    </source>
</evidence>
<reference evidence="11" key="2">
    <citation type="submission" date="2025-08" db="UniProtKB">
        <authorList>
            <consortium name="RefSeq"/>
        </authorList>
    </citation>
    <scope>IDENTIFICATION</scope>
    <source>
        <tissue evidence="11">Blood</tissue>
    </source>
</reference>
<keyword evidence="10" id="KW-1185">Reference proteome</keyword>
<dbReference type="PANTHER" id="PTHR23292">
    <property type="entry name" value="LIPOPOLYSACCHARIDE-INDUCED TUMOR NECROSIS FACTOR-ALPHA FACTOR"/>
    <property type="match status" value="1"/>
</dbReference>
<comment type="subcellular location">
    <subcellularLocation>
        <location evidence="1">Endosome membrane</location>
        <topology evidence="1">Peripheral membrane protein</topology>
        <orientation evidence="1">Cytoplasmic side</orientation>
    </subcellularLocation>
    <subcellularLocation>
        <location evidence="2">Late endosome membrane</location>
    </subcellularLocation>
    <subcellularLocation>
        <location evidence="3">Lysosome membrane</location>
        <topology evidence="3">Peripheral membrane protein</topology>
        <orientation evidence="3">Cytoplasmic side</orientation>
    </subcellularLocation>
</comment>
<evidence type="ECO:0000256" key="2">
    <source>
        <dbReference type="ARBA" id="ARBA00004414"/>
    </source>
</evidence>
<keyword evidence="8" id="KW-0812">Transmembrane</keyword>
<organism evidence="10 11">
    <name type="scientific">Ictalurus punctatus</name>
    <name type="common">Channel catfish</name>
    <name type="synonym">Silurus punctatus</name>
    <dbReference type="NCBI Taxonomy" id="7998"/>
    <lineage>
        <taxon>Eukaryota</taxon>
        <taxon>Metazoa</taxon>
        <taxon>Chordata</taxon>
        <taxon>Craniata</taxon>
        <taxon>Vertebrata</taxon>
        <taxon>Euteleostomi</taxon>
        <taxon>Actinopterygii</taxon>
        <taxon>Neopterygii</taxon>
        <taxon>Teleostei</taxon>
        <taxon>Ostariophysi</taxon>
        <taxon>Siluriformes</taxon>
        <taxon>Ictaluridae</taxon>
        <taxon>Ictalurus</taxon>
    </lineage>
</organism>
<keyword evidence="5" id="KW-0479">Metal-binding</keyword>
<evidence type="ECO:0000259" key="9">
    <source>
        <dbReference type="PROSITE" id="PS51837"/>
    </source>
</evidence>
<evidence type="ECO:0000256" key="5">
    <source>
        <dbReference type="ARBA" id="ARBA00022723"/>
    </source>
</evidence>
<evidence type="ECO:0000313" key="11">
    <source>
        <dbReference type="RefSeq" id="XP_017312982.1"/>
    </source>
</evidence>
<dbReference type="GO" id="GO:0008270">
    <property type="term" value="F:zinc ion binding"/>
    <property type="evidence" value="ECO:0007669"/>
    <property type="project" value="TreeGrafter"/>
</dbReference>
<feature type="domain" description="LITAF" evidence="9">
    <location>
        <begin position="77"/>
        <end position="164"/>
    </location>
</feature>
<dbReference type="GO" id="GO:0098574">
    <property type="term" value="C:cytoplasmic side of lysosomal membrane"/>
    <property type="evidence" value="ECO:0007669"/>
    <property type="project" value="TreeGrafter"/>
</dbReference>
<keyword evidence="6" id="KW-0862">Zinc</keyword>
<evidence type="ECO:0000256" key="1">
    <source>
        <dbReference type="ARBA" id="ARBA00004125"/>
    </source>
</evidence>
<feature type="transmembrane region" description="Helical" evidence="8">
    <location>
        <begin position="118"/>
        <end position="142"/>
    </location>
</feature>
<proteinExistence type="inferred from homology"/>
<dbReference type="InterPro" id="IPR006629">
    <property type="entry name" value="LITAF"/>
</dbReference>
<dbReference type="KEGG" id="ipu:108258686"/>
<evidence type="ECO:0000256" key="6">
    <source>
        <dbReference type="ARBA" id="ARBA00022833"/>
    </source>
</evidence>
<evidence type="ECO:0000256" key="3">
    <source>
        <dbReference type="ARBA" id="ARBA00004630"/>
    </source>
</evidence>
<dbReference type="OrthoDB" id="4713066at2759"/>
<protein>
    <submittedName>
        <fullName evidence="11">Lipopolysaccharide-induced tumor necrosis factor-alpha factor homolog isoform X1</fullName>
    </submittedName>
</protein>
<dbReference type="PANTHER" id="PTHR23292:SF45">
    <property type="entry name" value="LIPOPOLYSACCHARIDE-INDUCED TUMOR NECROSIS FACTOR-ALPHA FACTOR HOMOLOG"/>
    <property type="match status" value="1"/>
</dbReference>
<accession>A0A2D0Q3W1</accession>
<gene>
    <name evidence="11" type="primary">si:dkeyp-75b4.8</name>
</gene>
<dbReference type="Pfam" id="PF10601">
    <property type="entry name" value="zf-LITAF-like"/>
    <property type="match status" value="1"/>
</dbReference>
<sequence length="164" mass="17680">MDFPEATVSAVAFTPPLPSYTEAIQSPQSLTPPPTYGEAVGVPPLQLNNTTSPYPILSIPTEVTAVHQTQQVFAQPSPHQVNPPQLLGGRLGDAPTVIICPHCHHQITTSVLYKPGCAAWGMCCLLTLLGLICGCCLIPFCIQTFQDVHHSCPDCKRFLGTYVR</sequence>
<reference evidence="10" key="1">
    <citation type="journal article" date="2016" name="Nat. Commun.">
        <title>The channel catfish genome sequence provides insights into the evolution of scale formation in teleosts.</title>
        <authorList>
            <person name="Liu Z."/>
            <person name="Liu S."/>
            <person name="Yao J."/>
            <person name="Bao L."/>
            <person name="Zhang J."/>
            <person name="Li Y."/>
            <person name="Jiang C."/>
            <person name="Sun L."/>
            <person name="Wang R."/>
            <person name="Zhang Y."/>
            <person name="Zhou T."/>
            <person name="Zeng Q."/>
            <person name="Fu Q."/>
            <person name="Gao S."/>
            <person name="Li N."/>
            <person name="Koren S."/>
            <person name="Jiang Y."/>
            <person name="Zimin A."/>
            <person name="Xu P."/>
            <person name="Phillippy A.M."/>
            <person name="Geng X."/>
            <person name="Song L."/>
            <person name="Sun F."/>
            <person name="Li C."/>
            <person name="Wang X."/>
            <person name="Chen A."/>
            <person name="Jin Y."/>
            <person name="Yuan Z."/>
            <person name="Yang Y."/>
            <person name="Tan S."/>
            <person name="Peatman E."/>
            <person name="Lu J."/>
            <person name="Qin Z."/>
            <person name="Dunham R."/>
            <person name="Li Z."/>
            <person name="Sonstegard T."/>
            <person name="Feng J."/>
            <person name="Danzmann R.G."/>
            <person name="Schroeder S."/>
            <person name="Scheffler B."/>
            <person name="Duke M.V."/>
            <person name="Ballard L."/>
            <person name="Kucuktas H."/>
            <person name="Kaltenboeck L."/>
            <person name="Liu H."/>
            <person name="Armbruster J."/>
            <person name="Xie Y."/>
            <person name="Kirby M.L."/>
            <person name="Tian Y."/>
            <person name="Flanagan M.E."/>
            <person name="Mu W."/>
            <person name="Waldbieser G.C."/>
        </authorList>
    </citation>
    <scope>NUCLEOTIDE SEQUENCE [LARGE SCALE GENOMIC DNA]</scope>
    <source>
        <strain evidence="10">SDA103</strain>
    </source>
</reference>
<evidence type="ECO:0000256" key="4">
    <source>
        <dbReference type="ARBA" id="ARBA00005975"/>
    </source>
</evidence>
<evidence type="ECO:0000256" key="8">
    <source>
        <dbReference type="SAM" id="Phobius"/>
    </source>
</evidence>
<dbReference type="InterPro" id="IPR037519">
    <property type="entry name" value="LITAF_fam"/>
</dbReference>
<evidence type="ECO:0000256" key="7">
    <source>
        <dbReference type="ARBA" id="ARBA00023136"/>
    </source>
</evidence>
<dbReference type="RefSeq" id="XP_017312982.1">
    <property type="nucleotide sequence ID" value="XM_017457493.3"/>
</dbReference>
<dbReference type="GO" id="GO:0005634">
    <property type="term" value="C:nucleus"/>
    <property type="evidence" value="ECO:0007669"/>
    <property type="project" value="TreeGrafter"/>
</dbReference>
<keyword evidence="8" id="KW-1133">Transmembrane helix</keyword>
<dbReference type="PROSITE" id="PS51837">
    <property type="entry name" value="LITAF"/>
    <property type="match status" value="1"/>
</dbReference>
<dbReference type="SMART" id="SM00714">
    <property type="entry name" value="LITAF"/>
    <property type="match status" value="1"/>
</dbReference>
<dbReference type="Proteomes" id="UP000221080">
    <property type="component" value="Chromosome 26"/>
</dbReference>
<dbReference type="GeneID" id="108258686"/>
<dbReference type="AlphaFoldDB" id="A0A2D0Q3W1"/>
<dbReference type="GO" id="GO:0098560">
    <property type="term" value="C:cytoplasmic side of late endosome membrane"/>
    <property type="evidence" value="ECO:0007669"/>
    <property type="project" value="TreeGrafter"/>
</dbReference>
<keyword evidence="7 8" id="KW-0472">Membrane</keyword>
<comment type="similarity">
    <text evidence="4">Belongs to the CDIP1/LITAF family.</text>
</comment>
<name>A0A2D0Q3W1_ICTPU</name>